<dbReference type="SUPFAM" id="SSF52016">
    <property type="entry name" value="LeuD/IlvD-like"/>
    <property type="match status" value="1"/>
</dbReference>
<evidence type="ECO:0000259" key="16">
    <source>
        <dbReference type="Pfam" id="PF00920"/>
    </source>
</evidence>
<dbReference type="GO" id="GO:0051537">
    <property type="term" value="F:2 iron, 2 sulfur cluster binding"/>
    <property type="evidence" value="ECO:0007669"/>
    <property type="project" value="UniProtKB-UniRule"/>
</dbReference>
<keyword evidence="7 15" id="KW-0408">Iron</keyword>
<dbReference type="InterPro" id="IPR037237">
    <property type="entry name" value="IlvD/EDD_N"/>
</dbReference>
<keyword evidence="4 15" id="KW-0001">2Fe-2S</keyword>
<evidence type="ECO:0000256" key="5">
    <source>
        <dbReference type="ARBA" id="ARBA00022723"/>
    </source>
</evidence>
<dbReference type="NCBIfam" id="TIGR00110">
    <property type="entry name" value="ilvD"/>
    <property type="match status" value="1"/>
</dbReference>
<dbReference type="GO" id="GO:0009099">
    <property type="term" value="P:L-valine biosynthetic process"/>
    <property type="evidence" value="ECO:0007669"/>
    <property type="project" value="UniProtKB-UniRule"/>
</dbReference>
<dbReference type="PANTHER" id="PTHR21000">
    <property type="entry name" value="DIHYDROXY-ACID DEHYDRATASE DAD"/>
    <property type="match status" value="1"/>
</dbReference>
<dbReference type="SUPFAM" id="SSF143975">
    <property type="entry name" value="IlvD/EDD N-terminal domain-like"/>
    <property type="match status" value="1"/>
</dbReference>
<comment type="caution">
    <text evidence="18">The sequence shown here is derived from an EMBL/GenBank/DDBJ whole genome shotgun (WGS) entry which is preliminary data.</text>
</comment>
<evidence type="ECO:0000256" key="14">
    <source>
        <dbReference type="ARBA" id="ARBA00029490"/>
    </source>
</evidence>
<protein>
    <recommendedName>
        <fullName evidence="14 15">Dihydroxy-acid dehydratase</fullName>
        <shortName evidence="15">DAD</shortName>
        <ecNumber evidence="14 15">4.2.1.9</ecNumber>
    </recommendedName>
</protein>
<dbReference type="InterPro" id="IPR020558">
    <property type="entry name" value="DiOHA_6PGluconate_deHydtase_CS"/>
</dbReference>
<comment type="pathway">
    <text evidence="13 15">Amino-acid biosynthesis; L-isoleucine biosynthesis; L-isoleucine from 2-oxobutanoate: step 3/4.</text>
</comment>
<dbReference type="InterPro" id="IPR004404">
    <property type="entry name" value="DihydroxyA_deHydtase"/>
</dbReference>
<evidence type="ECO:0000256" key="2">
    <source>
        <dbReference type="ARBA" id="ARBA00006486"/>
    </source>
</evidence>
<organism evidence="18 19">
    <name type="scientific">Saccharothrix variisporea</name>
    <dbReference type="NCBI Taxonomy" id="543527"/>
    <lineage>
        <taxon>Bacteria</taxon>
        <taxon>Bacillati</taxon>
        <taxon>Actinomycetota</taxon>
        <taxon>Actinomycetes</taxon>
        <taxon>Pseudonocardiales</taxon>
        <taxon>Pseudonocardiaceae</taxon>
        <taxon>Saccharothrix</taxon>
    </lineage>
</organism>
<keyword evidence="19" id="KW-1185">Reference proteome</keyword>
<dbReference type="Pfam" id="PF24877">
    <property type="entry name" value="ILV_EDD_C"/>
    <property type="match status" value="1"/>
</dbReference>
<dbReference type="EC" id="4.2.1.9" evidence="14 15"/>
<evidence type="ECO:0000256" key="9">
    <source>
        <dbReference type="ARBA" id="ARBA00023239"/>
    </source>
</evidence>
<keyword evidence="3 15" id="KW-0028">Amino-acid biosynthesis</keyword>
<dbReference type="HAMAP" id="MF_00012">
    <property type="entry name" value="IlvD"/>
    <property type="match status" value="1"/>
</dbReference>
<sequence>MTAGPAAAISPNGRTLRDERRVRPLCAGRARALALAFMSDSPDIKPRSRDVTDGLERTAARGMLRAVGMGDDDWAKPQIGVASSWNEITPCNLSLDRLAKASKDGVHAAGGYPLEFGTISVSDGISMGHEGMHFSLVSREVIADSVETVMQAERLDGSVLLAGCDKSLPGMLMAAARLDLASVFLYAGSILPGRVTLSDGTEREVTIIDAFEAVGACARGLMSQADVDLIERAICPGEGACGGMYTANTMASAAEALGMSLPGSAAPPATDRRRDTFARRSGQAVVEMLRSGITARQIMTREAFENAIAVVMAFGGSTNAVLHLLAIAHEADVELSLDDFARIGARVPHLADVKPFGRHVMTDVDRIGGVPVVMKALLDAGLLHGDCLTVTGRTVAENLADIAPPDPDGRVLRALSSPIHRTGGITILRGSLAPEGAVVKSAGFDTDVITGTARVFDRERAAMDALENGTIKAGDAVVIRYEGPKGGPGMREMLAITAAIKGAGLGKDVLLITDGRFSGGTTGLCVGHVAPEAADGGPIAFVRDGDPISLDVASGTLDLGVDAAELAARREGWEPLPARYTRGVLAKYSRLVGSASGGAVCG</sequence>
<feature type="modified residue" description="N6-carboxylysine" evidence="15">
    <location>
        <position position="166"/>
    </location>
</feature>
<dbReference type="EMBL" id="RBXR01000001">
    <property type="protein sequence ID" value="RKT74989.1"/>
    <property type="molecule type" value="Genomic_DNA"/>
</dbReference>
<evidence type="ECO:0000256" key="10">
    <source>
        <dbReference type="ARBA" id="ARBA00023304"/>
    </source>
</evidence>
<feature type="binding site" evidence="15">
    <location>
        <position position="91"/>
    </location>
    <ligand>
        <name>[2Fe-2S] cluster</name>
        <dbReference type="ChEBI" id="CHEBI:190135"/>
    </ligand>
</feature>
<dbReference type="InterPro" id="IPR050165">
    <property type="entry name" value="DHAD_IlvD/Edd"/>
</dbReference>
<dbReference type="UniPathway" id="UPA00047">
    <property type="reaction ID" value="UER00057"/>
</dbReference>
<evidence type="ECO:0000256" key="8">
    <source>
        <dbReference type="ARBA" id="ARBA00023014"/>
    </source>
</evidence>
<accession>A0A495XMY0</accession>
<dbReference type="Gene3D" id="3.50.30.80">
    <property type="entry name" value="IlvD/EDD C-terminal domain-like"/>
    <property type="match status" value="1"/>
</dbReference>
<evidence type="ECO:0000256" key="12">
    <source>
        <dbReference type="ARBA" id="ARBA00029436"/>
    </source>
</evidence>
<dbReference type="Proteomes" id="UP000272729">
    <property type="component" value="Unassembled WGS sequence"/>
</dbReference>
<dbReference type="InterPro" id="IPR056740">
    <property type="entry name" value="ILV_EDD_C"/>
</dbReference>
<gene>
    <name evidence="15" type="primary">ilvD</name>
    <name evidence="18" type="ORF">DFJ66_8365</name>
</gene>
<evidence type="ECO:0000256" key="7">
    <source>
        <dbReference type="ARBA" id="ARBA00023004"/>
    </source>
</evidence>
<evidence type="ECO:0000259" key="17">
    <source>
        <dbReference type="Pfam" id="PF24877"/>
    </source>
</evidence>
<keyword evidence="10 15" id="KW-0100">Branched-chain amino acid biosynthesis</keyword>
<dbReference type="GO" id="GO:0004160">
    <property type="term" value="F:dihydroxy-acid dehydratase activity"/>
    <property type="evidence" value="ECO:0007669"/>
    <property type="project" value="UniProtKB-UniRule"/>
</dbReference>
<evidence type="ECO:0000313" key="18">
    <source>
        <dbReference type="EMBL" id="RKT74989.1"/>
    </source>
</evidence>
<evidence type="ECO:0000313" key="19">
    <source>
        <dbReference type="Proteomes" id="UP000272729"/>
    </source>
</evidence>
<evidence type="ECO:0000256" key="3">
    <source>
        <dbReference type="ARBA" id="ARBA00022605"/>
    </source>
</evidence>
<keyword evidence="8 15" id="KW-0411">Iron-sulfur</keyword>
<comment type="pathway">
    <text evidence="12 15">Amino-acid biosynthesis; L-valine biosynthesis; L-valine from pyruvate: step 3/4.</text>
</comment>
<proteinExistence type="inferred from homology"/>
<feature type="domain" description="Dihydroxy-acid/6-phosphogluconate dehydratase C-terminal" evidence="17">
    <location>
        <begin position="411"/>
        <end position="599"/>
    </location>
</feature>
<comment type="subunit">
    <text evidence="15">Homodimer.</text>
</comment>
<dbReference type="Pfam" id="PF00920">
    <property type="entry name" value="ILVD_EDD_N"/>
    <property type="match status" value="1"/>
</dbReference>
<dbReference type="PANTHER" id="PTHR21000:SF5">
    <property type="entry name" value="DIHYDROXY-ACID DEHYDRATASE, MITOCHONDRIAL"/>
    <property type="match status" value="1"/>
</dbReference>
<evidence type="ECO:0000256" key="13">
    <source>
        <dbReference type="ARBA" id="ARBA00029437"/>
    </source>
</evidence>
<comment type="similarity">
    <text evidence="2 15">Belongs to the IlvD/Edd family.</text>
</comment>
<feature type="active site" description="Proton acceptor" evidence="15">
    <location>
        <position position="518"/>
    </location>
</feature>
<reference evidence="18 19" key="1">
    <citation type="submission" date="2018-10" db="EMBL/GenBank/DDBJ databases">
        <title>Sequencing the genomes of 1000 actinobacteria strains.</title>
        <authorList>
            <person name="Klenk H.-P."/>
        </authorList>
    </citation>
    <scope>NUCLEOTIDE SEQUENCE [LARGE SCALE GENOMIC DNA]</scope>
    <source>
        <strain evidence="18 19">DSM 43911</strain>
    </source>
</reference>
<keyword evidence="5 15" id="KW-0479">Metal-binding</keyword>
<evidence type="ECO:0000256" key="4">
    <source>
        <dbReference type="ARBA" id="ARBA00022714"/>
    </source>
</evidence>
<dbReference type="InterPro" id="IPR000581">
    <property type="entry name" value="ILV_EDD_N"/>
</dbReference>
<dbReference type="AlphaFoldDB" id="A0A495XMY0"/>
<evidence type="ECO:0000256" key="6">
    <source>
        <dbReference type="ARBA" id="ARBA00022842"/>
    </source>
</evidence>
<comment type="catalytic activity">
    <reaction evidence="15">
        <text>(2R,3R)-2,3-dihydroxy-3-methylpentanoate = (S)-3-methyl-2-oxopentanoate + H2O</text>
        <dbReference type="Rhea" id="RHEA:27694"/>
        <dbReference type="ChEBI" id="CHEBI:15377"/>
        <dbReference type="ChEBI" id="CHEBI:35146"/>
        <dbReference type="ChEBI" id="CHEBI:49258"/>
        <dbReference type="EC" id="4.2.1.9"/>
    </reaction>
</comment>
<dbReference type="NCBIfam" id="NF002068">
    <property type="entry name" value="PRK00911.1"/>
    <property type="match status" value="1"/>
</dbReference>
<dbReference type="GO" id="GO:0009097">
    <property type="term" value="P:isoleucine biosynthetic process"/>
    <property type="evidence" value="ECO:0007669"/>
    <property type="project" value="UniProtKB-UniRule"/>
</dbReference>
<dbReference type="PROSITE" id="PS00886">
    <property type="entry name" value="ILVD_EDD_1"/>
    <property type="match status" value="1"/>
</dbReference>
<dbReference type="UniPathway" id="UPA00049">
    <property type="reaction ID" value="UER00061"/>
</dbReference>
<comment type="cofactor">
    <cofactor evidence="15">
        <name>[2Fe-2S] cluster</name>
        <dbReference type="ChEBI" id="CHEBI:190135"/>
    </cofactor>
    <text evidence="15">Binds 1 [2Fe-2S] cluster per subunit. This cluster acts as a Lewis acid cofactor.</text>
</comment>
<dbReference type="GO" id="GO:0000287">
    <property type="term" value="F:magnesium ion binding"/>
    <property type="evidence" value="ECO:0007669"/>
    <property type="project" value="UniProtKB-UniRule"/>
</dbReference>
<comment type="cofactor">
    <cofactor evidence="1 15">
        <name>Mg(2+)</name>
        <dbReference type="ChEBI" id="CHEBI:18420"/>
    </cofactor>
</comment>
<keyword evidence="6 15" id="KW-0460">Magnesium</keyword>
<dbReference type="InterPro" id="IPR042096">
    <property type="entry name" value="Dihydro-acid_dehy_C"/>
</dbReference>
<evidence type="ECO:0000256" key="15">
    <source>
        <dbReference type="HAMAP-Rule" id="MF_00012"/>
    </source>
</evidence>
<feature type="binding site" description="via carbamate group" evidence="15">
    <location>
        <position position="166"/>
    </location>
    <ligand>
        <name>Mg(2+)</name>
        <dbReference type="ChEBI" id="CHEBI:18420"/>
    </ligand>
</feature>
<keyword evidence="9 15" id="KW-0456">Lyase</keyword>
<name>A0A495XMY0_9PSEU</name>
<dbReference type="FunFam" id="3.50.30.80:FF:000001">
    <property type="entry name" value="Dihydroxy-acid dehydratase"/>
    <property type="match status" value="1"/>
</dbReference>
<feature type="binding site" evidence="15">
    <location>
        <position position="492"/>
    </location>
    <ligand>
        <name>Mg(2+)</name>
        <dbReference type="ChEBI" id="CHEBI:18420"/>
    </ligand>
</feature>
<feature type="domain" description="Dihydroxy-acid/6-phosphogluconate dehydratase N-terminal" evidence="16">
    <location>
        <begin position="76"/>
        <end position="398"/>
    </location>
</feature>
<dbReference type="PROSITE" id="PS00887">
    <property type="entry name" value="ILVD_EDD_2"/>
    <property type="match status" value="1"/>
</dbReference>
<evidence type="ECO:0000256" key="11">
    <source>
        <dbReference type="ARBA" id="ARBA00029304"/>
    </source>
</evidence>
<comment type="catalytic activity">
    <reaction evidence="11">
        <text>(2R)-2,3-dihydroxy-3-methylbutanoate = 3-methyl-2-oxobutanoate + H2O</text>
        <dbReference type="Rhea" id="RHEA:24809"/>
        <dbReference type="ChEBI" id="CHEBI:11851"/>
        <dbReference type="ChEBI" id="CHEBI:15377"/>
        <dbReference type="ChEBI" id="CHEBI:49072"/>
        <dbReference type="EC" id="4.2.1.9"/>
    </reaction>
    <physiologicalReaction direction="left-to-right" evidence="11">
        <dbReference type="Rhea" id="RHEA:24810"/>
    </physiologicalReaction>
</comment>
<feature type="binding site" evidence="15">
    <location>
        <position position="123"/>
    </location>
    <ligand>
        <name>Mg(2+)</name>
        <dbReference type="ChEBI" id="CHEBI:18420"/>
    </ligand>
</feature>
<comment type="function">
    <text evidence="15">Functions in the biosynthesis of branched-chain amino acids. Catalyzes the dehydration of (2R,3R)-2,3-dihydroxy-3-methylpentanoate (2,3-dihydroxy-3-methylvalerate) into 2-oxo-3-methylpentanoate (2-oxo-3-methylvalerate) and of (2R)-2,3-dihydroxy-3-methylbutanoate (2,3-dihydroxyisovalerate) into 2-oxo-3-methylbutanoate (2-oxoisovalerate), the penultimate precursor to L-isoleucine and L-valine, respectively.</text>
</comment>
<evidence type="ECO:0000256" key="1">
    <source>
        <dbReference type="ARBA" id="ARBA00001946"/>
    </source>
</evidence>
<feature type="binding site" evidence="15">
    <location>
        <position position="165"/>
    </location>
    <ligand>
        <name>Mg(2+)</name>
        <dbReference type="ChEBI" id="CHEBI:18420"/>
    </ligand>
</feature>
<comment type="caution">
    <text evidence="15">Lacks conserved residue(s) required for the propagation of feature annotation.</text>
</comment>